<feature type="compositionally biased region" description="Basic residues" evidence="1">
    <location>
        <begin position="127"/>
        <end position="142"/>
    </location>
</feature>
<sequence>MNSTPSSSPGGSPRYSSQFSHLSSSTSSSLLALYPSSCSYVVDRQSCAFPAWPNRSSLRSHEEDESSSYISDADLFFDPVESVSSNPAFAVGCLPSSPDPYAMVRVRDARRAPPKEFLMAAQETHTVKPKKRRRSSTAKKVRRSSDHMSPIVEAPE</sequence>
<evidence type="ECO:0000256" key="1">
    <source>
        <dbReference type="SAM" id="MobiDB-lite"/>
    </source>
</evidence>
<dbReference type="AlphaFoldDB" id="A0A9P8KUN9"/>
<gene>
    <name evidence="2" type="ORF">FGG08_006721</name>
</gene>
<protein>
    <submittedName>
        <fullName evidence="2">Uncharacterized protein</fullName>
    </submittedName>
</protein>
<reference evidence="2" key="1">
    <citation type="submission" date="2021-03" db="EMBL/GenBank/DDBJ databases">
        <title>Comparative genomics and phylogenomic investigation of the class Geoglossomycetes provide insights into ecological specialization and systematics.</title>
        <authorList>
            <person name="Melie T."/>
            <person name="Pirro S."/>
            <person name="Miller A.N."/>
            <person name="Quandt A."/>
        </authorList>
    </citation>
    <scope>NUCLEOTIDE SEQUENCE</scope>
    <source>
        <strain evidence="2">GBOQ0MN5Z8</strain>
    </source>
</reference>
<comment type="caution">
    <text evidence="2">The sequence shown here is derived from an EMBL/GenBank/DDBJ whole genome shotgun (WGS) entry which is preliminary data.</text>
</comment>
<dbReference type="OrthoDB" id="5294241at2759"/>
<evidence type="ECO:0000313" key="2">
    <source>
        <dbReference type="EMBL" id="KAH0536396.1"/>
    </source>
</evidence>
<keyword evidence="3" id="KW-1185">Reference proteome</keyword>
<feature type="region of interest" description="Disordered" evidence="1">
    <location>
        <begin position="117"/>
        <end position="156"/>
    </location>
</feature>
<name>A0A9P8KUN9_9PEZI</name>
<evidence type="ECO:0000313" key="3">
    <source>
        <dbReference type="Proteomes" id="UP000698800"/>
    </source>
</evidence>
<dbReference type="EMBL" id="JAGHQL010000208">
    <property type="protein sequence ID" value="KAH0536396.1"/>
    <property type="molecule type" value="Genomic_DNA"/>
</dbReference>
<accession>A0A9P8KUN9</accession>
<feature type="region of interest" description="Disordered" evidence="1">
    <location>
        <begin position="1"/>
        <end position="21"/>
    </location>
</feature>
<dbReference type="Proteomes" id="UP000698800">
    <property type="component" value="Unassembled WGS sequence"/>
</dbReference>
<organism evidence="2 3">
    <name type="scientific">Glutinoglossum americanum</name>
    <dbReference type="NCBI Taxonomy" id="1670608"/>
    <lineage>
        <taxon>Eukaryota</taxon>
        <taxon>Fungi</taxon>
        <taxon>Dikarya</taxon>
        <taxon>Ascomycota</taxon>
        <taxon>Pezizomycotina</taxon>
        <taxon>Geoglossomycetes</taxon>
        <taxon>Geoglossales</taxon>
        <taxon>Geoglossaceae</taxon>
        <taxon>Glutinoglossum</taxon>
    </lineage>
</organism>
<proteinExistence type="predicted"/>